<dbReference type="InterPro" id="IPR050564">
    <property type="entry name" value="F420-G6PD/mer"/>
</dbReference>
<dbReference type="PANTHER" id="PTHR43244">
    <property type="match status" value="1"/>
</dbReference>
<dbReference type="AlphaFoldDB" id="A0A846Z3B8"/>
<evidence type="ECO:0000256" key="1">
    <source>
        <dbReference type="ARBA" id="ARBA00023002"/>
    </source>
</evidence>
<protein>
    <submittedName>
        <fullName evidence="3">LLM class flavin-dependent oxidoreductase</fullName>
    </submittedName>
</protein>
<dbReference type="Proteomes" id="UP000579250">
    <property type="component" value="Unassembled WGS sequence"/>
</dbReference>
<evidence type="ECO:0000313" key="3">
    <source>
        <dbReference type="EMBL" id="NKZ05195.1"/>
    </source>
</evidence>
<dbReference type="Pfam" id="PF00296">
    <property type="entry name" value="Bac_luciferase"/>
    <property type="match status" value="1"/>
</dbReference>
<evidence type="ECO:0000313" key="4">
    <source>
        <dbReference type="Proteomes" id="UP000579250"/>
    </source>
</evidence>
<dbReference type="Gene3D" id="3.20.20.30">
    <property type="entry name" value="Luciferase-like domain"/>
    <property type="match status" value="1"/>
</dbReference>
<sequence length="280" mass="29237">MADRLFRFGVMAAWARDGAQWAAQARRAEELGYATLLTPDTSGTAMPAAALAAAAGATTTLRVGTFVLSAATRSAHMIAWEAASMAFATGDRFELGIGAGRPGGEDDAALLGVRYGTPAERIDAVGRVIDAVERPPEGLFAGTGRPPRVLVAASRPRMLELAARRAGTVAFGVPPLTGEAELAGYVGIVRKAAGERFDDLELCTQVHVVGDEVPAWLQGQMGVDPAAMANSDAIAKLSGTPREMADVLARRRDELGVSYVSVASAFVEEFAPVVELLTGR</sequence>
<dbReference type="EMBL" id="JAAXPI010000018">
    <property type="protein sequence ID" value="NKZ05195.1"/>
    <property type="molecule type" value="Genomic_DNA"/>
</dbReference>
<organism evidence="3 4">
    <name type="scientific">Actinomadura latina</name>
    <dbReference type="NCBI Taxonomy" id="163603"/>
    <lineage>
        <taxon>Bacteria</taxon>
        <taxon>Bacillati</taxon>
        <taxon>Actinomycetota</taxon>
        <taxon>Actinomycetes</taxon>
        <taxon>Streptosporangiales</taxon>
        <taxon>Thermomonosporaceae</taxon>
        <taxon>Actinomadura</taxon>
    </lineage>
</organism>
<dbReference type="GO" id="GO:0016705">
    <property type="term" value="F:oxidoreductase activity, acting on paired donors, with incorporation or reduction of molecular oxygen"/>
    <property type="evidence" value="ECO:0007669"/>
    <property type="project" value="InterPro"/>
</dbReference>
<feature type="domain" description="Luciferase-like" evidence="2">
    <location>
        <begin position="19"/>
        <end position="215"/>
    </location>
</feature>
<name>A0A846Z3B8_9ACTN</name>
<keyword evidence="4" id="KW-1185">Reference proteome</keyword>
<dbReference type="SUPFAM" id="SSF51679">
    <property type="entry name" value="Bacterial luciferase-like"/>
    <property type="match status" value="1"/>
</dbReference>
<keyword evidence="1" id="KW-0560">Oxidoreductase</keyword>
<proteinExistence type="predicted"/>
<accession>A0A846Z3B8</accession>
<comment type="caution">
    <text evidence="3">The sequence shown here is derived from an EMBL/GenBank/DDBJ whole genome shotgun (WGS) entry which is preliminary data.</text>
</comment>
<dbReference type="InterPro" id="IPR011251">
    <property type="entry name" value="Luciferase-like_dom"/>
</dbReference>
<dbReference type="InterPro" id="IPR036661">
    <property type="entry name" value="Luciferase-like_sf"/>
</dbReference>
<dbReference type="PANTHER" id="PTHR43244:SF1">
    <property type="entry name" value="5,10-METHYLENETETRAHYDROMETHANOPTERIN REDUCTASE"/>
    <property type="match status" value="1"/>
</dbReference>
<gene>
    <name evidence="3" type="ORF">HGB48_15775</name>
</gene>
<dbReference type="RefSeq" id="WP_067630813.1">
    <property type="nucleotide sequence ID" value="NZ_JAAXPI010000018.1"/>
</dbReference>
<reference evidence="3 4" key="1">
    <citation type="submission" date="2020-04" db="EMBL/GenBank/DDBJ databases">
        <title>MicrobeNet Type strains.</title>
        <authorList>
            <person name="Nicholson A.C."/>
        </authorList>
    </citation>
    <scope>NUCLEOTIDE SEQUENCE [LARGE SCALE GENOMIC DNA]</scope>
    <source>
        <strain evidence="3 4">ATCC BAA-277</strain>
    </source>
</reference>
<evidence type="ECO:0000259" key="2">
    <source>
        <dbReference type="Pfam" id="PF00296"/>
    </source>
</evidence>